<evidence type="ECO:0000313" key="3">
    <source>
        <dbReference type="Proteomes" id="UP001300502"/>
    </source>
</evidence>
<feature type="region of interest" description="Disordered" evidence="1">
    <location>
        <begin position="305"/>
        <end position="339"/>
    </location>
</feature>
<evidence type="ECO:0000313" key="2">
    <source>
        <dbReference type="EMBL" id="KAK4522235.1"/>
    </source>
</evidence>
<feature type="region of interest" description="Disordered" evidence="1">
    <location>
        <begin position="249"/>
        <end position="284"/>
    </location>
</feature>
<accession>A0AAV9I2Y5</accession>
<comment type="caution">
    <text evidence="2">The sequence shown here is derived from an EMBL/GenBank/DDBJ whole genome shotgun (WGS) entry which is preliminary data.</text>
</comment>
<feature type="compositionally biased region" description="Low complexity" evidence="1">
    <location>
        <begin position="313"/>
        <end position="323"/>
    </location>
</feature>
<feature type="compositionally biased region" description="Polar residues" evidence="1">
    <location>
        <begin position="261"/>
        <end position="281"/>
    </location>
</feature>
<evidence type="ECO:0000256" key="1">
    <source>
        <dbReference type="SAM" id="MobiDB-lite"/>
    </source>
</evidence>
<name>A0AAV9I2Y5_9RHOD</name>
<organism evidence="2 3">
    <name type="scientific">Galdieria yellowstonensis</name>
    <dbReference type="NCBI Taxonomy" id="3028027"/>
    <lineage>
        <taxon>Eukaryota</taxon>
        <taxon>Rhodophyta</taxon>
        <taxon>Bangiophyceae</taxon>
        <taxon>Galdieriales</taxon>
        <taxon>Galdieriaceae</taxon>
        <taxon>Galdieria</taxon>
    </lineage>
</organism>
<protein>
    <submittedName>
        <fullName evidence="2">Uncharacterized protein</fullName>
    </submittedName>
</protein>
<dbReference type="EMBL" id="JANCYU010000002">
    <property type="protein sequence ID" value="KAK4522235.1"/>
    <property type="molecule type" value="Genomic_DNA"/>
</dbReference>
<dbReference type="AlphaFoldDB" id="A0AAV9I2Y5"/>
<feature type="region of interest" description="Disordered" evidence="1">
    <location>
        <begin position="1"/>
        <end position="52"/>
    </location>
</feature>
<feature type="compositionally biased region" description="Polar residues" evidence="1">
    <location>
        <begin position="41"/>
        <end position="52"/>
    </location>
</feature>
<sequence length="357" mass="40789">MRTKRYTSFVPQVGDKTSPGIARQSRQRRRKQLHRKRARNKVSTDSDCQSDLTQQTKYDAECNREASASGSSLSNRELTVEHSCALSSMAPFKPVENHARRRQNRIPHSIPTTIASNRMMNEVFHDEQVSEPKDDISNLTTTTTTTQHDRWMMQPSCPPPDEFLLEPTFLSQSPPENLTAILHSAVELLDDSTTAGLSFHLDSYTGPNWISDNQEQLIDLEENNIVPNSKAESSPYSLFGNWTEEDIQGQAVEEEEEEKQSNSMECPLQPSQSSTNPISSERSSDEDIFDVIWQSLFEPHRCHEQRKIATPEQQQQQQPQRFQATSADPRPSSCPVSREKKLNNFCSPFLRRLYSHH</sequence>
<feature type="compositionally biased region" description="Basic residues" evidence="1">
    <location>
        <begin position="25"/>
        <end position="40"/>
    </location>
</feature>
<gene>
    <name evidence="2" type="ORF">GAYE_HPEPCTG121G0114</name>
</gene>
<proteinExistence type="predicted"/>
<dbReference type="Proteomes" id="UP001300502">
    <property type="component" value="Unassembled WGS sequence"/>
</dbReference>
<keyword evidence="3" id="KW-1185">Reference proteome</keyword>
<reference evidence="2 3" key="1">
    <citation type="submission" date="2022-07" db="EMBL/GenBank/DDBJ databases">
        <title>Genome-wide signatures of adaptation to extreme environments.</title>
        <authorList>
            <person name="Cho C.H."/>
            <person name="Yoon H.S."/>
        </authorList>
    </citation>
    <scope>NUCLEOTIDE SEQUENCE [LARGE SCALE GENOMIC DNA]</scope>
    <source>
        <strain evidence="2 3">108.79 E11</strain>
    </source>
</reference>
<feature type="compositionally biased region" description="Acidic residues" evidence="1">
    <location>
        <begin position="249"/>
        <end position="258"/>
    </location>
</feature>